<dbReference type="GO" id="GO:0008330">
    <property type="term" value="F:protein tyrosine/threonine phosphatase activity"/>
    <property type="evidence" value="ECO:0007669"/>
    <property type="project" value="TreeGrafter"/>
</dbReference>
<dbReference type="EMBL" id="CAMXCT010000036">
    <property type="protein sequence ID" value="CAI3972825.1"/>
    <property type="molecule type" value="Genomic_DNA"/>
</dbReference>
<dbReference type="PANTHER" id="PTHR10159">
    <property type="entry name" value="DUAL SPECIFICITY PROTEIN PHOSPHATASE"/>
    <property type="match status" value="1"/>
</dbReference>
<dbReference type="PROSITE" id="PS50056">
    <property type="entry name" value="TYR_PHOSPHATASE_2"/>
    <property type="match status" value="1"/>
</dbReference>
<dbReference type="GO" id="GO:0043409">
    <property type="term" value="P:negative regulation of MAPK cascade"/>
    <property type="evidence" value="ECO:0007669"/>
    <property type="project" value="TreeGrafter"/>
</dbReference>
<evidence type="ECO:0000313" key="9">
    <source>
        <dbReference type="EMBL" id="CAL4760137.1"/>
    </source>
</evidence>
<keyword evidence="3" id="KW-0378">Hydrolase</keyword>
<dbReference type="GO" id="GO:0033550">
    <property type="term" value="F:MAP kinase tyrosine phosphatase activity"/>
    <property type="evidence" value="ECO:0007669"/>
    <property type="project" value="TreeGrafter"/>
</dbReference>
<evidence type="ECO:0000259" key="6">
    <source>
        <dbReference type="PROSITE" id="PS50054"/>
    </source>
</evidence>
<dbReference type="SMART" id="SM00195">
    <property type="entry name" value="DSPc"/>
    <property type="match status" value="1"/>
</dbReference>
<dbReference type="OrthoDB" id="2017893at2759"/>
<comment type="caution">
    <text evidence="8">The sequence shown here is derived from an EMBL/GenBank/DDBJ whole genome shotgun (WGS) entry which is preliminary data.</text>
</comment>
<dbReference type="Pfam" id="PF00782">
    <property type="entry name" value="DSPc"/>
    <property type="match status" value="1"/>
</dbReference>
<dbReference type="GO" id="GO:0005737">
    <property type="term" value="C:cytoplasm"/>
    <property type="evidence" value="ECO:0007669"/>
    <property type="project" value="TreeGrafter"/>
</dbReference>
<feature type="domain" description="Tyrosine specific protein phosphatases" evidence="7">
    <location>
        <begin position="147"/>
        <end position="221"/>
    </location>
</feature>
<dbReference type="EMBL" id="CAMXCT030000036">
    <property type="protein sequence ID" value="CAL4760137.1"/>
    <property type="molecule type" value="Genomic_DNA"/>
</dbReference>
<dbReference type="PANTHER" id="PTHR10159:SF519">
    <property type="entry name" value="DUAL SPECIFICITY PROTEIN PHOSPHATASE MPK3"/>
    <property type="match status" value="1"/>
</dbReference>
<comment type="similarity">
    <text evidence="1">Belongs to the protein-tyrosine phosphatase family. Non-receptor class dual specificity subfamily.</text>
</comment>
<name>A0A9P1BHI9_9DINO</name>
<dbReference type="InterPro" id="IPR000340">
    <property type="entry name" value="Dual-sp_phosphatase_cat-dom"/>
</dbReference>
<feature type="region of interest" description="Disordered" evidence="5">
    <location>
        <begin position="254"/>
        <end position="278"/>
    </location>
</feature>
<dbReference type="EC" id="3.1.3.48" evidence="2"/>
<evidence type="ECO:0000256" key="5">
    <source>
        <dbReference type="SAM" id="MobiDB-lite"/>
    </source>
</evidence>
<dbReference type="GO" id="GO:0017017">
    <property type="term" value="F:MAP kinase tyrosine/serine/threonine phosphatase activity"/>
    <property type="evidence" value="ECO:0007669"/>
    <property type="project" value="TreeGrafter"/>
</dbReference>
<dbReference type="Gene3D" id="3.90.190.10">
    <property type="entry name" value="Protein tyrosine phosphatase superfamily"/>
    <property type="match status" value="1"/>
</dbReference>
<feature type="domain" description="Tyrosine-protein phosphatase" evidence="6">
    <location>
        <begin position="76"/>
        <end position="232"/>
    </location>
</feature>
<dbReference type="InterPro" id="IPR016130">
    <property type="entry name" value="Tyr_Pase_AS"/>
</dbReference>
<proteinExistence type="inferred from homology"/>
<evidence type="ECO:0000256" key="1">
    <source>
        <dbReference type="ARBA" id="ARBA00008601"/>
    </source>
</evidence>
<evidence type="ECO:0000313" key="8">
    <source>
        <dbReference type="EMBL" id="CAI3972825.1"/>
    </source>
</evidence>
<dbReference type="CDD" id="cd14498">
    <property type="entry name" value="DSP"/>
    <property type="match status" value="1"/>
</dbReference>
<evidence type="ECO:0000259" key="7">
    <source>
        <dbReference type="PROSITE" id="PS50056"/>
    </source>
</evidence>
<evidence type="ECO:0000256" key="3">
    <source>
        <dbReference type="ARBA" id="ARBA00022801"/>
    </source>
</evidence>
<evidence type="ECO:0000256" key="4">
    <source>
        <dbReference type="ARBA" id="ARBA00022912"/>
    </source>
</evidence>
<accession>A0A9P1BHI9</accession>
<sequence length="347" mass="38168">MRCLLCGHSLDAAAENGRGAWCGWCESEAATLSQEEVAALQKLDRIPAAFEVWCYGRREDAEARGVVTKNSTPVPQPARLLPRLPLFLGDLDDAKDVDNLKKLGIGCVINLCADKVASSRRYQDVPGRLARAQIHHHILVAEDARHFKILPVVQVAFGIINAALAQETNNGVLVHCWGGVNRSAACVVAFLTTQYKVPLYAAVAESMKQRGTILTNQSFRAQLVRFCFQQGLDLCGEEVPAALWQPPADPVALGDAQSCNDPTKRHKKEPPKDSNDHGLRFAARDGCLKCVMDYVEQGVDPEKKGKNYSALGWAEWKLGRALDDQEKRQYRAILVCLQRARGQADAV</sequence>
<dbReference type="PROSITE" id="PS50054">
    <property type="entry name" value="TYR_PHOSPHATASE_DUAL"/>
    <property type="match status" value="1"/>
</dbReference>
<dbReference type="Proteomes" id="UP001152797">
    <property type="component" value="Unassembled WGS sequence"/>
</dbReference>
<keyword evidence="10" id="KW-1185">Reference proteome</keyword>
<dbReference type="EMBL" id="CAMXCT020000036">
    <property type="protein sequence ID" value="CAL1126200.1"/>
    <property type="molecule type" value="Genomic_DNA"/>
</dbReference>
<dbReference type="AlphaFoldDB" id="A0A9P1BHI9"/>
<protein>
    <recommendedName>
        <fullName evidence="2">protein-tyrosine-phosphatase</fullName>
        <ecNumber evidence="2">3.1.3.48</ecNumber>
    </recommendedName>
</protein>
<reference evidence="8" key="1">
    <citation type="submission" date="2022-10" db="EMBL/GenBank/DDBJ databases">
        <authorList>
            <person name="Chen Y."/>
            <person name="Dougan E. K."/>
            <person name="Chan C."/>
            <person name="Rhodes N."/>
            <person name="Thang M."/>
        </authorList>
    </citation>
    <scope>NUCLEOTIDE SEQUENCE</scope>
</reference>
<dbReference type="PROSITE" id="PS00383">
    <property type="entry name" value="TYR_PHOSPHATASE_1"/>
    <property type="match status" value="1"/>
</dbReference>
<evidence type="ECO:0000313" key="10">
    <source>
        <dbReference type="Proteomes" id="UP001152797"/>
    </source>
</evidence>
<organism evidence="8">
    <name type="scientific">Cladocopium goreaui</name>
    <dbReference type="NCBI Taxonomy" id="2562237"/>
    <lineage>
        <taxon>Eukaryota</taxon>
        <taxon>Sar</taxon>
        <taxon>Alveolata</taxon>
        <taxon>Dinophyceae</taxon>
        <taxon>Suessiales</taxon>
        <taxon>Symbiodiniaceae</taxon>
        <taxon>Cladocopium</taxon>
    </lineage>
</organism>
<dbReference type="InterPro" id="IPR000387">
    <property type="entry name" value="Tyr_Pase_dom"/>
</dbReference>
<evidence type="ECO:0000256" key="2">
    <source>
        <dbReference type="ARBA" id="ARBA00013064"/>
    </source>
</evidence>
<gene>
    <name evidence="8" type="ORF">C1SCF055_LOCUS1370</name>
</gene>
<keyword evidence="4" id="KW-0904">Protein phosphatase</keyword>
<dbReference type="InterPro" id="IPR029021">
    <property type="entry name" value="Prot-tyrosine_phosphatase-like"/>
</dbReference>
<dbReference type="SUPFAM" id="SSF52799">
    <property type="entry name" value="(Phosphotyrosine protein) phosphatases II"/>
    <property type="match status" value="1"/>
</dbReference>
<reference evidence="9 10" key="2">
    <citation type="submission" date="2024-05" db="EMBL/GenBank/DDBJ databases">
        <authorList>
            <person name="Chen Y."/>
            <person name="Shah S."/>
            <person name="Dougan E. K."/>
            <person name="Thang M."/>
            <person name="Chan C."/>
        </authorList>
    </citation>
    <scope>NUCLEOTIDE SEQUENCE [LARGE SCALE GENOMIC DNA]</scope>
</reference>
<dbReference type="InterPro" id="IPR020422">
    <property type="entry name" value="TYR_PHOSPHATASE_DUAL_dom"/>
</dbReference>